<sequence length="82" mass="8751">MRSYRSRAAALAAHLAAMAGGEPQARETPELIRIGVALPARLSEAGRRALLAALADADRYGHDLTVDGATLWVEIGRMPRCP</sequence>
<evidence type="ECO:0000313" key="1">
    <source>
        <dbReference type="EMBL" id="MDN3293108.1"/>
    </source>
</evidence>
<dbReference type="EMBL" id="JAUEPL010000003">
    <property type="protein sequence ID" value="MDN3293108.1"/>
    <property type="molecule type" value="Genomic_DNA"/>
</dbReference>
<reference evidence="1" key="1">
    <citation type="submission" date="2023-06" db="EMBL/GenBank/DDBJ databases">
        <title>WGS-Sequencing of Streptomyces ficellus isolate 21 collected from sand in Gara Djebilet Iron Mine in Algeria.</title>
        <authorList>
            <person name="Zegers G.P."/>
            <person name="Gomez A."/>
            <person name="Gueddou A."/>
            <person name="Zahara A.F."/>
            <person name="Worth M."/>
            <person name="Sevigny J.L."/>
            <person name="Tisa L."/>
        </authorList>
    </citation>
    <scope>NUCLEOTIDE SEQUENCE</scope>
    <source>
        <strain evidence="1">AS11</strain>
    </source>
</reference>
<dbReference type="Proteomes" id="UP001174050">
    <property type="component" value="Unassembled WGS sequence"/>
</dbReference>
<comment type="caution">
    <text evidence="1">The sequence shown here is derived from an EMBL/GenBank/DDBJ whole genome shotgun (WGS) entry which is preliminary data.</text>
</comment>
<evidence type="ECO:0000313" key="2">
    <source>
        <dbReference type="Proteomes" id="UP001174050"/>
    </source>
</evidence>
<gene>
    <name evidence="1" type="ORF">QWM81_03405</name>
</gene>
<protein>
    <submittedName>
        <fullName evidence="1">Uncharacterized protein</fullName>
    </submittedName>
</protein>
<dbReference type="RefSeq" id="WP_290109936.1">
    <property type="nucleotide sequence ID" value="NZ_JAUEPL010000003.1"/>
</dbReference>
<accession>A0ABT7Z0U3</accession>
<keyword evidence="2" id="KW-1185">Reference proteome</keyword>
<organism evidence="1 2">
    <name type="scientific">Streptomyces ficellus</name>
    <dbReference type="NCBI Taxonomy" id="1977088"/>
    <lineage>
        <taxon>Bacteria</taxon>
        <taxon>Bacillati</taxon>
        <taxon>Actinomycetota</taxon>
        <taxon>Actinomycetes</taxon>
        <taxon>Kitasatosporales</taxon>
        <taxon>Streptomycetaceae</taxon>
        <taxon>Streptomyces</taxon>
    </lineage>
</organism>
<proteinExistence type="predicted"/>
<name>A0ABT7Z0U3_9ACTN</name>